<dbReference type="PANTHER" id="PTHR43553">
    <property type="entry name" value="HEAVY METAL TRANSPORTER"/>
    <property type="match status" value="1"/>
</dbReference>
<accession>H1CYA7</accession>
<evidence type="ECO:0000256" key="6">
    <source>
        <dbReference type="ARBA" id="ARBA00022741"/>
    </source>
</evidence>
<dbReference type="PATRIC" id="fig|742743.3.peg.356"/>
<dbReference type="GO" id="GO:0043190">
    <property type="term" value="C:ATP-binding cassette (ABC) transporter complex"/>
    <property type="evidence" value="ECO:0007669"/>
    <property type="project" value="TreeGrafter"/>
</dbReference>
<dbReference type="Pfam" id="PF00005">
    <property type="entry name" value="ABC_tran"/>
    <property type="match status" value="2"/>
</dbReference>
<dbReference type="InterPro" id="IPR015856">
    <property type="entry name" value="ABC_transpr_CbiO/EcfA_su"/>
</dbReference>
<dbReference type="PROSITE" id="PS00211">
    <property type="entry name" value="ABC_TRANSPORTER_1"/>
    <property type="match status" value="1"/>
</dbReference>
<evidence type="ECO:0000256" key="8">
    <source>
        <dbReference type="ARBA" id="ARBA00022967"/>
    </source>
</evidence>
<evidence type="ECO:0000256" key="7">
    <source>
        <dbReference type="ARBA" id="ARBA00022840"/>
    </source>
</evidence>
<dbReference type="SUPFAM" id="SSF52540">
    <property type="entry name" value="P-loop containing nucleoside triphosphate hydrolases"/>
    <property type="match status" value="2"/>
</dbReference>
<evidence type="ECO:0000256" key="2">
    <source>
        <dbReference type="ARBA" id="ARBA00005417"/>
    </source>
</evidence>
<keyword evidence="3" id="KW-0813">Transport</keyword>
<evidence type="ECO:0000313" key="13">
    <source>
        <dbReference type="Proteomes" id="UP000003277"/>
    </source>
</evidence>
<reference evidence="12 13" key="1">
    <citation type="submission" date="2011-11" db="EMBL/GenBank/DDBJ databases">
        <title>The Genome Sequence of Dialister succinatiphilus YIT 11850.</title>
        <authorList>
            <consortium name="The Broad Institute Genome Sequencing Platform"/>
            <person name="Earl A."/>
            <person name="Ward D."/>
            <person name="Feldgarden M."/>
            <person name="Gevers D."/>
            <person name="Morotomi M."/>
            <person name="Young S.K."/>
            <person name="Zeng Q."/>
            <person name="Gargeya S."/>
            <person name="Fitzgerald M."/>
            <person name="Haas B."/>
            <person name="Abouelleil A."/>
            <person name="Alvarado L."/>
            <person name="Arachchi H.M."/>
            <person name="Berlin A."/>
            <person name="Brown A."/>
            <person name="Chapman S.B."/>
            <person name="Dunbar C."/>
            <person name="Gearin G."/>
            <person name="Goldberg J."/>
            <person name="Griggs A."/>
            <person name="Gujja S."/>
            <person name="Heiman D."/>
            <person name="Howarth C."/>
            <person name="Lui A."/>
            <person name="MacDonald P.J.P."/>
            <person name="Montmayeur A."/>
            <person name="Murphy C."/>
            <person name="Neiman D."/>
            <person name="Pearson M."/>
            <person name="Priest M."/>
            <person name="Roberts A."/>
            <person name="Saif S."/>
            <person name="Shea T."/>
            <person name="Sisk P."/>
            <person name="Stolte C."/>
            <person name="Sykes S."/>
            <person name="Wortman J."/>
            <person name="Nusbaum C."/>
            <person name="Birren B."/>
        </authorList>
    </citation>
    <scope>NUCLEOTIDE SEQUENCE [LARGE SCALE GENOMIC DNA]</scope>
    <source>
        <strain evidence="12 13">YIT 11850</strain>
    </source>
</reference>
<dbReference type="CDD" id="cd03225">
    <property type="entry name" value="ABC_cobalt_CbiO_domain1"/>
    <property type="match status" value="2"/>
</dbReference>
<keyword evidence="13" id="KW-1185">Reference proteome</keyword>
<organism evidence="12 13">
    <name type="scientific">Dialister succinatiphilus YIT 11850</name>
    <dbReference type="NCBI Taxonomy" id="742743"/>
    <lineage>
        <taxon>Bacteria</taxon>
        <taxon>Bacillati</taxon>
        <taxon>Bacillota</taxon>
        <taxon>Negativicutes</taxon>
        <taxon>Veillonellales</taxon>
        <taxon>Veillonellaceae</taxon>
        <taxon>Dialister</taxon>
    </lineage>
</organism>
<dbReference type="RefSeq" id="WP_008858851.1">
    <property type="nucleotide sequence ID" value="NZ_JH591187.1"/>
</dbReference>
<protein>
    <recommendedName>
        <fullName evidence="11">ABC transporter domain-containing protein</fullName>
    </recommendedName>
</protein>
<evidence type="ECO:0000256" key="4">
    <source>
        <dbReference type="ARBA" id="ARBA00022475"/>
    </source>
</evidence>
<dbReference type="GO" id="GO:0042626">
    <property type="term" value="F:ATPase-coupled transmembrane transporter activity"/>
    <property type="evidence" value="ECO:0007669"/>
    <property type="project" value="TreeGrafter"/>
</dbReference>
<dbReference type="PANTHER" id="PTHR43553:SF23">
    <property type="entry name" value="ABC TRANSPORTER ATP-BINDING COMPONENT"/>
    <property type="match status" value="1"/>
</dbReference>
<dbReference type="GO" id="GO:0016887">
    <property type="term" value="F:ATP hydrolysis activity"/>
    <property type="evidence" value="ECO:0007669"/>
    <property type="project" value="InterPro"/>
</dbReference>
<comment type="caution">
    <text evidence="12">The sequence shown here is derived from an EMBL/GenBank/DDBJ whole genome shotgun (WGS) entry which is preliminary data.</text>
</comment>
<keyword evidence="7" id="KW-0067">ATP-binding</keyword>
<dbReference type="STRING" id="742743.HMPREF9453_00345"/>
<name>H1CYA7_9FIRM</name>
<gene>
    <name evidence="12" type="ORF">HMPREF9453_00345</name>
</gene>
<dbReference type="InterPro" id="IPR017871">
    <property type="entry name" value="ABC_transporter-like_CS"/>
</dbReference>
<evidence type="ECO:0000256" key="9">
    <source>
        <dbReference type="ARBA" id="ARBA00023136"/>
    </source>
</evidence>
<dbReference type="InterPro" id="IPR027417">
    <property type="entry name" value="P-loop_NTPase"/>
</dbReference>
<dbReference type="InterPro" id="IPR003439">
    <property type="entry name" value="ABC_transporter-like_ATP-bd"/>
</dbReference>
<evidence type="ECO:0000256" key="3">
    <source>
        <dbReference type="ARBA" id="ARBA00022448"/>
    </source>
</evidence>
<dbReference type="SMART" id="SM00382">
    <property type="entry name" value="AAA"/>
    <property type="match status" value="2"/>
</dbReference>
<dbReference type="HOGENOM" id="CLU_000604_86_7_9"/>
<dbReference type="AlphaFoldDB" id="H1CYA7"/>
<keyword evidence="5" id="KW-0677">Repeat</keyword>
<evidence type="ECO:0000259" key="11">
    <source>
        <dbReference type="PROSITE" id="PS50893"/>
    </source>
</evidence>
<feature type="domain" description="ABC transporter" evidence="11">
    <location>
        <begin position="291"/>
        <end position="515"/>
    </location>
</feature>
<comment type="similarity">
    <text evidence="2">Belongs to the ABC transporter superfamily.</text>
</comment>
<dbReference type="OrthoDB" id="501320at2"/>
<keyword evidence="4" id="KW-1003">Cell membrane</keyword>
<proteinExistence type="inferred from homology"/>
<feature type="domain" description="ABC transporter" evidence="11">
    <location>
        <begin position="3"/>
        <end position="240"/>
    </location>
</feature>
<comment type="function">
    <text evidence="10">Probably part of an ABC transporter complex. Responsible for energy coupling to the transport system.</text>
</comment>
<evidence type="ECO:0000256" key="10">
    <source>
        <dbReference type="ARBA" id="ARBA00025157"/>
    </source>
</evidence>
<dbReference type="Gene3D" id="3.40.50.300">
    <property type="entry name" value="P-loop containing nucleotide triphosphate hydrolases"/>
    <property type="match status" value="2"/>
</dbReference>
<dbReference type="Proteomes" id="UP000003277">
    <property type="component" value="Unassembled WGS sequence"/>
</dbReference>
<evidence type="ECO:0000313" key="12">
    <source>
        <dbReference type="EMBL" id="EHO63774.1"/>
    </source>
</evidence>
<comment type="subcellular location">
    <subcellularLocation>
        <location evidence="1">Cell membrane</location>
        <topology evidence="1">Peripheral membrane protein</topology>
    </subcellularLocation>
</comment>
<dbReference type="EMBL" id="ADLT01000009">
    <property type="protein sequence ID" value="EHO63774.1"/>
    <property type="molecule type" value="Genomic_DNA"/>
</dbReference>
<keyword evidence="9" id="KW-0472">Membrane</keyword>
<dbReference type="GO" id="GO:0005524">
    <property type="term" value="F:ATP binding"/>
    <property type="evidence" value="ECO:0007669"/>
    <property type="project" value="UniProtKB-KW"/>
</dbReference>
<keyword evidence="8" id="KW-1278">Translocase</keyword>
<sequence>MILDIRDFSCRYLSRKKETISHLDLSVDEGEMVLLAGRSGCGKSTLIKAVTGLLEDAEKKGAMTLCGRDIFSMTPEDIGLVAGTVYQTPDDQLFAMTVADETAFALENRGEEPSVIRREVSRALEKVGLSGMEDRSIHALSGGQRQRLALASILVTHPKLLILDEPVSQMNPEGVKDFLSLLHSLNEKDHMTILMVEHRVNELAAHFPRLCIMDRGKLVYDGPTEKAWNEMGDTEAYGIREPQMVKLARRLHLPKASSDRKETVMEIQKAGISFRPHVEPPRPNLSGDVILEGKDIHYTYPGVSEETLKGISFTVKKGSITALMGFNGAGKSTLLNLLAGLLSPSSGKVLIHGKPAEKERHHVGFMRQEADLMLLTDSVEEELTWNNKDMTEEELDKLLHKLHLAHYRHDFPLALSKGQRLRVVFGALLARKDNDLLILDEPTTGQDQKSLMDIRDMLRLAAEEGRTIFLCTHDMELAAELAEEVYVLKAGRIIAEGSPRLLFSSRQLMKESGLSLPPMMDVSEDLAIEPCVTIEEVMAHVIQTDL</sequence>
<evidence type="ECO:0000256" key="1">
    <source>
        <dbReference type="ARBA" id="ARBA00004202"/>
    </source>
</evidence>
<dbReference type="InterPro" id="IPR050095">
    <property type="entry name" value="ECF_ABC_transporter_ATP-bd"/>
</dbReference>
<dbReference type="PROSITE" id="PS50893">
    <property type="entry name" value="ABC_TRANSPORTER_2"/>
    <property type="match status" value="2"/>
</dbReference>
<dbReference type="eggNOG" id="COG4172">
    <property type="taxonomic scope" value="Bacteria"/>
</dbReference>
<keyword evidence="6" id="KW-0547">Nucleotide-binding</keyword>
<evidence type="ECO:0000256" key="5">
    <source>
        <dbReference type="ARBA" id="ARBA00022737"/>
    </source>
</evidence>
<dbReference type="InterPro" id="IPR003593">
    <property type="entry name" value="AAA+_ATPase"/>
</dbReference>